<name>A0A9W5X761_9BACI</name>
<dbReference type="PANTHER" id="PTHR21599">
    <property type="entry name" value="GLYCERATE KINASE"/>
    <property type="match status" value="1"/>
</dbReference>
<dbReference type="GO" id="GO:0031388">
    <property type="term" value="P:organic acid phosphorylation"/>
    <property type="evidence" value="ECO:0007669"/>
    <property type="project" value="UniProtKB-UniRule"/>
</dbReference>
<protein>
    <submittedName>
        <fullName evidence="5">Glycerate kinase</fullName>
    </submittedName>
</protein>
<evidence type="ECO:0000256" key="2">
    <source>
        <dbReference type="ARBA" id="ARBA00022679"/>
    </source>
</evidence>
<dbReference type="Pfam" id="PF02595">
    <property type="entry name" value="Gly_kinase"/>
    <property type="match status" value="1"/>
</dbReference>
<dbReference type="AlphaFoldDB" id="A0A9W5X761"/>
<comment type="caution">
    <text evidence="5">The sequence shown here is derived from an EMBL/GenBank/DDBJ whole genome shotgun (WGS) entry which is preliminary data.</text>
</comment>
<dbReference type="Proteomes" id="UP000621492">
    <property type="component" value="Unassembled WGS sequence"/>
</dbReference>
<evidence type="ECO:0000313" key="5">
    <source>
        <dbReference type="EMBL" id="GGB58575.1"/>
    </source>
</evidence>
<dbReference type="NCBIfam" id="TIGR00045">
    <property type="entry name" value="glycerate kinase"/>
    <property type="match status" value="1"/>
</dbReference>
<organism evidence="5 6">
    <name type="scientific">Lentibacillus populi</name>
    <dbReference type="NCBI Taxonomy" id="1827502"/>
    <lineage>
        <taxon>Bacteria</taxon>
        <taxon>Bacillati</taxon>
        <taxon>Bacillota</taxon>
        <taxon>Bacilli</taxon>
        <taxon>Bacillales</taxon>
        <taxon>Bacillaceae</taxon>
        <taxon>Lentibacillus</taxon>
    </lineage>
</organism>
<dbReference type="InterPro" id="IPR036129">
    <property type="entry name" value="Glycerate_kinase_sf"/>
</dbReference>
<sequence length="374" mass="38827">MNIVVAPDSFKGSLTSVEASEIMKSALLNVDSGHSVTMKPMADGGEGTLESLLNATNGERIEVDCTGPLGDNITTSYGIINGKTAVIECANIVGLTQVPESKRNPDNTTTYGIGEVIIHALNRGCTSFIIGLGGSSTNDGGLGMLMALGMSAWGEDGKQVAGYGRDLYGVKKVQCGSLDSRIAKVEINIASDVENPLCGELGATSVFGPQKGASTKQVKQLDEALRHFGNLVESEFHINIQEIPGAGAAGGLGFALMAIGGSLVSGAALVGDAIGIESAIEAAELVVTGEGQSDEQTLYGKAPGYVATIAKKYGVPVVLISGSLNGNLDPLREKFSGCFSIINKPLSLQQCFEKADKLLFEQTKQVVHLVGNFK</sequence>
<evidence type="ECO:0000256" key="1">
    <source>
        <dbReference type="ARBA" id="ARBA00006284"/>
    </source>
</evidence>
<evidence type="ECO:0000313" key="6">
    <source>
        <dbReference type="Proteomes" id="UP000621492"/>
    </source>
</evidence>
<evidence type="ECO:0000256" key="3">
    <source>
        <dbReference type="ARBA" id="ARBA00022777"/>
    </source>
</evidence>
<dbReference type="RefSeq" id="WP_102414669.1">
    <property type="nucleotide sequence ID" value="NZ_BMJD01000050.1"/>
</dbReference>
<keyword evidence="6" id="KW-1185">Reference proteome</keyword>
<reference evidence="5" key="1">
    <citation type="journal article" date="2014" name="Int. J. Syst. Evol. Microbiol.">
        <title>Complete genome sequence of Corynebacterium casei LMG S-19264T (=DSM 44701T), isolated from a smear-ripened cheese.</title>
        <authorList>
            <consortium name="US DOE Joint Genome Institute (JGI-PGF)"/>
            <person name="Walter F."/>
            <person name="Albersmeier A."/>
            <person name="Kalinowski J."/>
            <person name="Ruckert C."/>
        </authorList>
    </citation>
    <scope>NUCLEOTIDE SEQUENCE</scope>
    <source>
        <strain evidence="5">CGMCC 1.15454</strain>
    </source>
</reference>
<dbReference type="GO" id="GO:0008887">
    <property type="term" value="F:glycerate kinase activity"/>
    <property type="evidence" value="ECO:0007669"/>
    <property type="project" value="UniProtKB-UniRule"/>
</dbReference>
<keyword evidence="3 4" id="KW-0418">Kinase</keyword>
<dbReference type="Gene3D" id="3.40.50.10350">
    <property type="entry name" value="Glycerate kinase, domain 1"/>
    <property type="match status" value="1"/>
</dbReference>
<dbReference type="SUPFAM" id="SSF110738">
    <property type="entry name" value="Glycerate kinase I"/>
    <property type="match status" value="1"/>
</dbReference>
<dbReference type="InterPro" id="IPR004381">
    <property type="entry name" value="Glycerate_kinase"/>
</dbReference>
<proteinExistence type="inferred from homology"/>
<dbReference type="InterPro" id="IPR018197">
    <property type="entry name" value="Glycerate_kinase_RE-like"/>
</dbReference>
<dbReference type="InterPro" id="IPR018193">
    <property type="entry name" value="Glyc_kinase_flavodox-like_fold"/>
</dbReference>
<dbReference type="PANTHER" id="PTHR21599:SF0">
    <property type="entry name" value="GLYCERATE KINASE"/>
    <property type="match status" value="1"/>
</dbReference>
<gene>
    <name evidence="5" type="ORF">GCM10011409_40050</name>
</gene>
<dbReference type="PIRSF" id="PIRSF006078">
    <property type="entry name" value="GlxK"/>
    <property type="match status" value="1"/>
</dbReference>
<evidence type="ECO:0000256" key="4">
    <source>
        <dbReference type="PIRNR" id="PIRNR006078"/>
    </source>
</evidence>
<dbReference type="Gene3D" id="3.90.1510.10">
    <property type="entry name" value="Glycerate kinase, domain 2"/>
    <property type="match status" value="1"/>
</dbReference>
<reference evidence="5" key="2">
    <citation type="submission" date="2020-09" db="EMBL/GenBank/DDBJ databases">
        <authorList>
            <person name="Sun Q."/>
            <person name="Zhou Y."/>
        </authorList>
    </citation>
    <scope>NUCLEOTIDE SEQUENCE</scope>
    <source>
        <strain evidence="5">CGMCC 1.15454</strain>
    </source>
</reference>
<comment type="similarity">
    <text evidence="1 4">Belongs to the glycerate kinase type-1 family.</text>
</comment>
<accession>A0A9W5X761</accession>
<keyword evidence="2 4" id="KW-0808">Transferase</keyword>
<dbReference type="EMBL" id="BMJD01000050">
    <property type="protein sequence ID" value="GGB58575.1"/>
    <property type="molecule type" value="Genomic_DNA"/>
</dbReference>